<dbReference type="PANTHER" id="PTHR30298:SF0">
    <property type="entry name" value="PROTEIN YBFL-RELATED"/>
    <property type="match status" value="1"/>
</dbReference>
<feature type="domain" description="H repeat-associated protein N-terminal" evidence="2">
    <location>
        <begin position="17"/>
        <end position="102"/>
    </location>
</feature>
<evidence type="ECO:0000259" key="1">
    <source>
        <dbReference type="Pfam" id="PF01609"/>
    </source>
</evidence>
<evidence type="ECO:0000313" key="3">
    <source>
        <dbReference type="EMBL" id="KUM27730.1"/>
    </source>
</evidence>
<dbReference type="Pfam" id="PF13808">
    <property type="entry name" value="DDE_Tnp_1_assoc"/>
    <property type="match status" value="1"/>
</dbReference>
<feature type="domain" description="Transposase IS4-like" evidence="1">
    <location>
        <begin position="114"/>
        <end position="345"/>
    </location>
</feature>
<dbReference type="InterPro" id="IPR032806">
    <property type="entry name" value="YbfD_N"/>
</dbReference>
<reference evidence="3 4" key="1">
    <citation type="submission" date="2015-12" db="EMBL/GenBank/DDBJ databases">
        <title>Draft genome sequence of Mesorhizobium sp. UFLA 01-765, a multitolerant efficient symbiont and plant-growth promoting strain isolated from Zn-mining soil using Leucaena leucocephala as a trap plant.</title>
        <authorList>
            <person name="Rangel W.M."/>
            <person name="Thijs S."/>
            <person name="Longatti S.M."/>
            <person name="Moreira F.M."/>
            <person name="Weyens N."/>
            <person name="Vangronsveld J."/>
            <person name="Van Hamme J.D."/>
            <person name="Bottos E.M."/>
            <person name="Rineau F."/>
        </authorList>
    </citation>
    <scope>NUCLEOTIDE SEQUENCE [LARGE SCALE GENOMIC DNA]</scope>
    <source>
        <strain evidence="3 4">UFLA 01-765</strain>
    </source>
</reference>
<evidence type="ECO:0000313" key="4">
    <source>
        <dbReference type="Proteomes" id="UP000053176"/>
    </source>
</evidence>
<dbReference type="EMBL" id="LPWA01000068">
    <property type="protein sequence ID" value="KUM27730.1"/>
    <property type="molecule type" value="Genomic_DNA"/>
</dbReference>
<dbReference type="PANTHER" id="PTHR30298">
    <property type="entry name" value="H REPEAT-ASSOCIATED PREDICTED TRANSPOSASE"/>
    <property type="match status" value="1"/>
</dbReference>
<dbReference type="GO" id="GO:0006313">
    <property type="term" value="P:DNA transposition"/>
    <property type="evidence" value="ECO:0007669"/>
    <property type="project" value="InterPro"/>
</dbReference>
<accession>A0A101KVG2</accession>
<dbReference type="InterPro" id="IPR002559">
    <property type="entry name" value="Transposase_11"/>
</dbReference>
<sequence length="377" mass="41535">MRGFLEAEEAAVPLVLSILREVRDPRDINARHDLAELLFVALAATLCGAKSCVDIAEFVEGREDELKEIVELKHGCPSHDTFSRVFRLLDPEELSRALSAFVMALRRELGLGSPRGVVAIDGKALRRGYEKGRAFMPPLMVSAWDAETRVAIAAMRAAASNEVAATLALLKSLDLKGCTVTADALHCRPETAKALIAKKAHYALGLKANRGRLFAAAERSFAQADGIDCFETRDSAHGRTEVRRASVLPLAQLSEPPAFPGLKAIGRIEALRTPAGGKAAASVRYIALSKVLTPRKLAETVRAHWTIENQLHWSLDVVFHEDNARTRKDNAPQNLAVIRRLAQNILAAHPLDKPIASKMRRANWSKDFFYELFTHMR</sequence>
<dbReference type="AlphaFoldDB" id="A0A101KVG2"/>
<dbReference type="NCBIfam" id="NF033564">
    <property type="entry name" value="transpos_ISAs1"/>
    <property type="match status" value="1"/>
</dbReference>
<organism evidence="3 4">
    <name type="scientific">Rhizobium loti</name>
    <name type="common">Mesorhizobium loti</name>
    <dbReference type="NCBI Taxonomy" id="381"/>
    <lineage>
        <taxon>Bacteria</taxon>
        <taxon>Pseudomonadati</taxon>
        <taxon>Pseudomonadota</taxon>
        <taxon>Alphaproteobacteria</taxon>
        <taxon>Hyphomicrobiales</taxon>
        <taxon>Phyllobacteriaceae</taxon>
        <taxon>Mesorhizobium</taxon>
    </lineage>
</organism>
<dbReference type="GO" id="GO:0003677">
    <property type="term" value="F:DNA binding"/>
    <property type="evidence" value="ECO:0007669"/>
    <property type="project" value="InterPro"/>
</dbReference>
<protein>
    <recommendedName>
        <fullName evidence="5">ISAs1 family transposase</fullName>
    </recommendedName>
</protein>
<dbReference type="Pfam" id="PF01609">
    <property type="entry name" value="DDE_Tnp_1"/>
    <property type="match status" value="1"/>
</dbReference>
<evidence type="ECO:0000259" key="2">
    <source>
        <dbReference type="Pfam" id="PF13808"/>
    </source>
</evidence>
<dbReference type="GO" id="GO:0004803">
    <property type="term" value="F:transposase activity"/>
    <property type="evidence" value="ECO:0007669"/>
    <property type="project" value="InterPro"/>
</dbReference>
<proteinExistence type="predicted"/>
<evidence type="ECO:0008006" key="5">
    <source>
        <dbReference type="Google" id="ProtNLM"/>
    </source>
</evidence>
<comment type="caution">
    <text evidence="3">The sequence shown here is derived from an EMBL/GenBank/DDBJ whole genome shotgun (WGS) entry which is preliminary data.</text>
</comment>
<dbReference type="InterPro" id="IPR047647">
    <property type="entry name" value="ISAs1_transpos"/>
</dbReference>
<name>A0A101KVG2_RHILI</name>
<gene>
    <name evidence="3" type="ORF">AU467_15145</name>
</gene>
<dbReference type="InterPro" id="IPR051698">
    <property type="entry name" value="Transposase_11-like"/>
</dbReference>
<dbReference type="Proteomes" id="UP000053176">
    <property type="component" value="Unassembled WGS sequence"/>
</dbReference>